<dbReference type="Proteomes" id="UP001595665">
    <property type="component" value="Unassembled WGS sequence"/>
</dbReference>
<dbReference type="SUPFAM" id="SSF47413">
    <property type="entry name" value="lambda repressor-like DNA-binding domains"/>
    <property type="match status" value="1"/>
</dbReference>
<sequence length="126" mass="13447">MTTVKDTEVTADDTSGSKIEPLAKFDVAEHLDSPEVLAAYLSEFFEEGDPAMIAEALGDASRAKGMAGVASRAGLARESLYKALRPGSQPRLETILRVLKALGMRLVVQPSSDVGSDSDSDDQKYN</sequence>
<name>A0ABV7PDJ0_9BURK</name>
<gene>
    <name evidence="1" type="ORF">ACFOPH_03080</name>
</gene>
<dbReference type="EMBL" id="JBHRVV010000001">
    <property type="protein sequence ID" value="MFC3457235.1"/>
    <property type="molecule type" value="Genomic_DNA"/>
</dbReference>
<dbReference type="InterPro" id="IPR014057">
    <property type="entry name" value="HI1420"/>
</dbReference>
<comment type="caution">
    <text evidence="1">The sequence shown here is derived from an EMBL/GenBank/DDBJ whole genome shotgun (WGS) entry which is preliminary data.</text>
</comment>
<proteinExistence type="predicted"/>
<dbReference type="PANTHER" id="PTHR40275">
    <property type="entry name" value="SSL7038 PROTEIN"/>
    <property type="match status" value="1"/>
</dbReference>
<evidence type="ECO:0000313" key="1">
    <source>
        <dbReference type="EMBL" id="MFC3457235.1"/>
    </source>
</evidence>
<dbReference type="NCBIfam" id="TIGR02684">
    <property type="entry name" value="dnstrm_HI1420"/>
    <property type="match status" value="1"/>
</dbReference>
<dbReference type="InterPro" id="IPR010982">
    <property type="entry name" value="Lambda_DNA-bd_dom_sf"/>
</dbReference>
<dbReference type="Pfam" id="PF21716">
    <property type="entry name" value="dnstrm_HI1420"/>
    <property type="match status" value="1"/>
</dbReference>
<protein>
    <submittedName>
        <fullName evidence="1">Addiction module antidote protein</fullName>
    </submittedName>
</protein>
<reference evidence="2" key="1">
    <citation type="journal article" date="2019" name="Int. J. Syst. Evol. Microbiol.">
        <title>The Global Catalogue of Microorganisms (GCM) 10K type strain sequencing project: providing services to taxonomists for standard genome sequencing and annotation.</title>
        <authorList>
            <consortium name="The Broad Institute Genomics Platform"/>
            <consortium name="The Broad Institute Genome Sequencing Center for Infectious Disease"/>
            <person name="Wu L."/>
            <person name="Ma J."/>
        </authorList>
    </citation>
    <scope>NUCLEOTIDE SEQUENCE [LARGE SCALE GENOMIC DNA]</scope>
    <source>
        <strain evidence="2">CCM 7480</strain>
    </source>
</reference>
<evidence type="ECO:0000313" key="2">
    <source>
        <dbReference type="Proteomes" id="UP001595665"/>
    </source>
</evidence>
<dbReference type="RefSeq" id="WP_379733473.1">
    <property type="nucleotide sequence ID" value="NZ_JBHRVV010000001.1"/>
</dbReference>
<accession>A0ABV7PDJ0</accession>
<dbReference type="PANTHER" id="PTHR40275:SF1">
    <property type="entry name" value="SSL7038 PROTEIN"/>
    <property type="match status" value="1"/>
</dbReference>
<keyword evidence="2" id="KW-1185">Reference proteome</keyword>
<organism evidence="1 2">
    <name type="scientific">Massilia haematophila</name>
    <dbReference type="NCBI Taxonomy" id="457923"/>
    <lineage>
        <taxon>Bacteria</taxon>
        <taxon>Pseudomonadati</taxon>
        <taxon>Pseudomonadota</taxon>
        <taxon>Betaproteobacteria</taxon>
        <taxon>Burkholderiales</taxon>
        <taxon>Oxalobacteraceae</taxon>
        <taxon>Telluria group</taxon>
        <taxon>Massilia</taxon>
    </lineage>
</organism>